<evidence type="ECO:0000313" key="2">
    <source>
        <dbReference type="Proteomes" id="UP001221757"/>
    </source>
</evidence>
<dbReference type="Proteomes" id="UP001221757">
    <property type="component" value="Unassembled WGS sequence"/>
</dbReference>
<gene>
    <name evidence="1" type="ORF">B0H17DRAFT_72660</name>
</gene>
<accession>A0AAD7AYX5</accession>
<organism evidence="1 2">
    <name type="scientific">Mycena rosella</name>
    <name type="common">Pink bonnet</name>
    <name type="synonym">Agaricus rosellus</name>
    <dbReference type="NCBI Taxonomy" id="1033263"/>
    <lineage>
        <taxon>Eukaryota</taxon>
        <taxon>Fungi</taxon>
        <taxon>Dikarya</taxon>
        <taxon>Basidiomycota</taxon>
        <taxon>Agaricomycotina</taxon>
        <taxon>Agaricomycetes</taxon>
        <taxon>Agaricomycetidae</taxon>
        <taxon>Agaricales</taxon>
        <taxon>Marasmiineae</taxon>
        <taxon>Mycenaceae</taxon>
        <taxon>Mycena</taxon>
    </lineage>
</organism>
<evidence type="ECO:0000313" key="1">
    <source>
        <dbReference type="EMBL" id="KAJ7604321.1"/>
    </source>
</evidence>
<name>A0AAD7AYX5_MYCRO</name>
<reference evidence="1" key="1">
    <citation type="submission" date="2023-03" db="EMBL/GenBank/DDBJ databases">
        <title>Massive genome expansion in bonnet fungi (Mycena s.s.) driven by repeated elements and novel gene families across ecological guilds.</title>
        <authorList>
            <consortium name="Lawrence Berkeley National Laboratory"/>
            <person name="Harder C.B."/>
            <person name="Miyauchi S."/>
            <person name="Viragh M."/>
            <person name="Kuo A."/>
            <person name="Thoen E."/>
            <person name="Andreopoulos B."/>
            <person name="Lu D."/>
            <person name="Skrede I."/>
            <person name="Drula E."/>
            <person name="Henrissat B."/>
            <person name="Morin E."/>
            <person name="Kohler A."/>
            <person name="Barry K."/>
            <person name="LaButti K."/>
            <person name="Morin E."/>
            <person name="Salamov A."/>
            <person name="Lipzen A."/>
            <person name="Mereny Z."/>
            <person name="Hegedus B."/>
            <person name="Baldrian P."/>
            <person name="Stursova M."/>
            <person name="Weitz H."/>
            <person name="Taylor A."/>
            <person name="Grigoriev I.V."/>
            <person name="Nagy L.G."/>
            <person name="Martin F."/>
            <person name="Kauserud H."/>
        </authorList>
    </citation>
    <scope>NUCLEOTIDE SEQUENCE</scope>
    <source>
        <strain evidence="1">CBHHK067</strain>
    </source>
</reference>
<dbReference type="EMBL" id="JARKIE010001228">
    <property type="protein sequence ID" value="KAJ7604321.1"/>
    <property type="molecule type" value="Genomic_DNA"/>
</dbReference>
<comment type="caution">
    <text evidence="1">The sequence shown here is derived from an EMBL/GenBank/DDBJ whole genome shotgun (WGS) entry which is preliminary data.</text>
</comment>
<protein>
    <submittedName>
        <fullName evidence="1">Uncharacterized protein</fullName>
    </submittedName>
</protein>
<keyword evidence="2" id="KW-1185">Reference proteome</keyword>
<dbReference type="AlphaFoldDB" id="A0AAD7AYX5"/>
<sequence length="89" mass="9780">MSELKCPKCLKKIPVGTGGQANLDTNHVDSRDCLEAVRPAALSKKPKPIFGSRLNIFYIQLRMGTDRLEEIFGSAQILIAHAAEAENKD</sequence>
<proteinExistence type="predicted"/>